<name>A0A4R6WV88_9PROT</name>
<dbReference type="Proteomes" id="UP000295783">
    <property type="component" value="Unassembled WGS sequence"/>
</dbReference>
<keyword evidence="2" id="KW-1185">Reference proteome</keyword>
<dbReference type="RefSeq" id="WP_133612010.1">
    <property type="nucleotide sequence ID" value="NZ_SNYW01000006.1"/>
</dbReference>
<accession>A0A4R6WV88</accession>
<sequence>MSERGRKASDEEMLVDFVERLERHKTGRRAVQIHLSQLRPYHLRPHHLRIARQVLEPLVHRFEAAIFQLWNNDLVVLTKGASEDDLDVSIKDVKNLFARDPLFSAPPGSSRSAPFCDWYDVEVDWQALVDLCRGHNEARRKAAAQSNNKAATEAAIGPAILEKLENAIAKADLANILRRQQVFAIIPGAKPAPILTELFFSMPFLAQTVAPGYNVTADKALFQHLARVLDARMLALMPRQDYLPMLKNASLNLSLATVLSQEFLEFDRATNNKDRGPLAIELPAVDYFSDPDDFVFARNFLKERGYKIILDQVKHELLPMLDRNRLDVDLIKVIWSQALFDDCSGDQAEEMRSGIDRFGRERVILCRVDAEEGVEIGQKVGLTLFQGRLLDAMSQGKS</sequence>
<comment type="caution">
    <text evidence="1">The sequence shown here is derived from an EMBL/GenBank/DDBJ whole genome shotgun (WGS) entry which is preliminary data.</text>
</comment>
<gene>
    <name evidence="1" type="ORF">A8950_0478</name>
</gene>
<proteinExistence type="predicted"/>
<protein>
    <submittedName>
        <fullName evidence="1">EAL domain-containing protein</fullName>
    </submittedName>
</protein>
<dbReference type="AlphaFoldDB" id="A0A4R6WV88"/>
<evidence type="ECO:0000313" key="1">
    <source>
        <dbReference type="EMBL" id="TDQ83934.1"/>
    </source>
</evidence>
<dbReference type="OrthoDB" id="8431402at2"/>
<dbReference type="SUPFAM" id="SSF141868">
    <property type="entry name" value="EAL domain-like"/>
    <property type="match status" value="1"/>
</dbReference>
<dbReference type="EMBL" id="SNYW01000006">
    <property type="protein sequence ID" value="TDQ83934.1"/>
    <property type="molecule type" value="Genomic_DNA"/>
</dbReference>
<evidence type="ECO:0000313" key="2">
    <source>
        <dbReference type="Proteomes" id="UP000295783"/>
    </source>
</evidence>
<reference evidence="1 2" key="1">
    <citation type="submission" date="2019-03" db="EMBL/GenBank/DDBJ databases">
        <title>Genomic Encyclopedia of Type Strains, Phase III (KMG-III): the genomes of soil and plant-associated and newly described type strains.</title>
        <authorList>
            <person name="Whitman W."/>
        </authorList>
    </citation>
    <scope>NUCLEOTIDE SEQUENCE [LARGE SCALE GENOMIC DNA]</scope>
    <source>
        <strain evidence="1 2">CGMCC 1.7660</strain>
    </source>
</reference>
<dbReference type="InterPro" id="IPR035919">
    <property type="entry name" value="EAL_sf"/>
</dbReference>
<dbReference type="Gene3D" id="3.20.20.450">
    <property type="entry name" value="EAL domain"/>
    <property type="match status" value="1"/>
</dbReference>
<organism evidence="1 2">
    <name type="scientific">Dongia mobilis</name>
    <dbReference type="NCBI Taxonomy" id="578943"/>
    <lineage>
        <taxon>Bacteria</taxon>
        <taxon>Pseudomonadati</taxon>
        <taxon>Pseudomonadota</taxon>
        <taxon>Alphaproteobacteria</taxon>
        <taxon>Rhodospirillales</taxon>
        <taxon>Dongiaceae</taxon>
        <taxon>Dongia</taxon>
    </lineage>
</organism>